<dbReference type="Proteomes" id="UP000838412">
    <property type="component" value="Chromosome 6"/>
</dbReference>
<dbReference type="FunFam" id="3.90.70.80:FF:000027">
    <property type="entry name" value="Predicted protein"/>
    <property type="match status" value="1"/>
</dbReference>
<evidence type="ECO:0000313" key="11">
    <source>
        <dbReference type="EMBL" id="CAH1267410.1"/>
    </source>
</evidence>
<evidence type="ECO:0000256" key="7">
    <source>
        <dbReference type="ARBA" id="ARBA00023274"/>
    </source>
</evidence>
<sequence>MGCNQSKNRVVPVNFDVVPQCKRTWFQTNVNRVKGRARKARQAFLKCFNRSSKKIDNVVVPANCKPNVEEDLKIEDISSTSEIADSMSGSVSGSVSESWSSDLPSSGSESVLDFVTLGPFKSPSGHWVMIDKTREEVLQLNLAKEGFEIDPVARDGDCFFVSAARQLSRAEPCIDTTAAQLRQDLVRYIRANAEEYAIAVPGTFWTFLGQLNSLAQQGHWCSDLADVLHIALADYTSRKVVLITSTAEQSTFVTPFEGEQSGSPVVLAYLNKPGREHYDAVRKVG</sequence>
<evidence type="ECO:0000256" key="3">
    <source>
        <dbReference type="ARBA" id="ARBA00022807"/>
    </source>
</evidence>
<gene>
    <name evidence="11" type="primary">Hypp3738</name>
    <name evidence="11" type="ORF">BLAG_LOCUS20772</name>
</gene>
<dbReference type="InterPro" id="IPR038765">
    <property type="entry name" value="Papain-like_cys_pep_sf"/>
</dbReference>
<dbReference type="PANTHER" id="PTHR13231:SF3">
    <property type="entry name" value="SMALL RIBOSOMAL SUBUNIT PROTEIN MS31"/>
    <property type="match status" value="1"/>
</dbReference>
<evidence type="ECO:0000256" key="8">
    <source>
        <dbReference type="ARBA" id="ARBA00035133"/>
    </source>
</evidence>
<accession>A0A8K0A4L2</accession>
<keyword evidence="3" id="KW-0788">Thiol protease</keyword>
<dbReference type="PANTHER" id="PTHR13231">
    <property type="entry name" value="MITOCHONDRIAL RIBOSOMAL PROTEIN S31"/>
    <property type="match status" value="1"/>
</dbReference>
<feature type="domain" description="OTU" evidence="10">
    <location>
        <begin position="147"/>
        <end position="284"/>
    </location>
</feature>
<keyword evidence="4" id="KW-0809">Transit peptide</keyword>
<name>A0A8K0A4L2_BRALA</name>
<dbReference type="OrthoDB" id="6161632at2759"/>
<dbReference type="EMBL" id="OV696691">
    <property type="protein sequence ID" value="CAH1267410.1"/>
    <property type="molecule type" value="Genomic_DNA"/>
</dbReference>
<evidence type="ECO:0000256" key="4">
    <source>
        <dbReference type="ARBA" id="ARBA00022946"/>
    </source>
</evidence>
<evidence type="ECO:0000259" key="10">
    <source>
        <dbReference type="PROSITE" id="PS50802"/>
    </source>
</evidence>
<evidence type="ECO:0000256" key="2">
    <source>
        <dbReference type="ARBA" id="ARBA00011057"/>
    </source>
</evidence>
<evidence type="ECO:0000256" key="6">
    <source>
        <dbReference type="ARBA" id="ARBA00023128"/>
    </source>
</evidence>
<dbReference type="Pfam" id="PF02338">
    <property type="entry name" value="OTU"/>
    <property type="match status" value="1"/>
</dbReference>
<dbReference type="CDD" id="cd22744">
    <property type="entry name" value="OTU"/>
    <property type="match status" value="1"/>
</dbReference>
<keyword evidence="6" id="KW-0496">Mitochondrion</keyword>
<keyword evidence="5" id="KW-0689">Ribosomal protein</keyword>
<evidence type="ECO:0000256" key="5">
    <source>
        <dbReference type="ARBA" id="ARBA00022980"/>
    </source>
</evidence>
<keyword evidence="3" id="KW-0645">Protease</keyword>
<dbReference type="InterPro" id="IPR026299">
    <property type="entry name" value="MRP-S31"/>
</dbReference>
<reference evidence="11" key="1">
    <citation type="submission" date="2022-01" db="EMBL/GenBank/DDBJ databases">
        <authorList>
            <person name="Braso-Vives M."/>
        </authorList>
    </citation>
    <scope>NUCLEOTIDE SEQUENCE</scope>
</reference>
<keyword evidence="3" id="KW-0378">Hydrolase</keyword>
<protein>
    <recommendedName>
        <fullName evidence="8">Small ribosomal subunit protein mS31</fullName>
    </recommendedName>
    <alternativeName>
        <fullName evidence="9">28S ribosomal protein S31, mitochondrial</fullName>
    </alternativeName>
</protein>
<dbReference type="AlphaFoldDB" id="A0A8K0A4L2"/>
<dbReference type="Gene3D" id="3.90.70.80">
    <property type="match status" value="1"/>
</dbReference>
<dbReference type="InterPro" id="IPR003323">
    <property type="entry name" value="OTU_dom"/>
</dbReference>
<evidence type="ECO:0000313" key="12">
    <source>
        <dbReference type="Proteomes" id="UP000838412"/>
    </source>
</evidence>
<dbReference type="GO" id="GO:0008234">
    <property type="term" value="F:cysteine-type peptidase activity"/>
    <property type="evidence" value="ECO:0007669"/>
    <property type="project" value="UniProtKB-KW"/>
</dbReference>
<keyword evidence="7" id="KW-0687">Ribonucleoprotein</keyword>
<keyword evidence="12" id="KW-1185">Reference proteome</keyword>
<dbReference type="GO" id="GO:0003735">
    <property type="term" value="F:structural constituent of ribosome"/>
    <property type="evidence" value="ECO:0007669"/>
    <property type="project" value="InterPro"/>
</dbReference>
<comment type="subcellular location">
    <subcellularLocation>
        <location evidence="1">Mitochondrion</location>
    </subcellularLocation>
</comment>
<dbReference type="SUPFAM" id="SSF54001">
    <property type="entry name" value="Cysteine proteinases"/>
    <property type="match status" value="1"/>
</dbReference>
<proteinExistence type="inferred from homology"/>
<dbReference type="GO" id="GO:0005763">
    <property type="term" value="C:mitochondrial small ribosomal subunit"/>
    <property type="evidence" value="ECO:0007669"/>
    <property type="project" value="InterPro"/>
</dbReference>
<evidence type="ECO:0000256" key="9">
    <source>
        <dbReference type="ARBA" id="ARBA00035363"/>
    </source>
</evidence>
<dbReference type="PROSITE" id="PS50802">
    <property type="entry name" value="OTU"/>
    <property type="match status" value="1"/>
</dbReference>
<organism evidence="11 12">
    <name type="scientific">Branchiostoma lanceolatum</name>
    <name type="common">Common lancelet</name>
    <name type="synonym">Amphioxus lanceolatum</name>
    <dbReference type="NCBI Taxonomy" id="7740"/>
    <lineage>
        <taxon>Eukaryota</taxon>
        <taxon>Metazoa</taxon>
        <taxon>Chordata</taxon>
        <taxon>Cephalochordata</taxon>
        <taxon>Leptocardii</taxon>
        <taxon>Amphioxiformes</taxon>
        <taxon>Branchiostomatidae</taxon>
        <taxon>Branchiostoma</taxon>
    </lineage>
</organism>
<comment type="similarity">
    <text evidence="2">Belongs to the mitochondrion-specific ribosomal protein mS31 family.</text>
</comment>
<evidence type="ECO:0000256" key="1">
    <source>
        <dbReference type="ARBA" id="ARBA00004173"/>
    </source>
</evidence>